<evidence type="ECO:0000313" key="6">
    <source>
        <dbReference type="Proteomes" id="UP000740883"/>
    </source>
</evidence>
<dbReference type="Gene3D" id="1.10.10.10">
    <property type="entry name" value="Winged helix-like DNA-binding domain superfamily/Winged helix DNA-binding domain"/>
    <property type="match status" value="1"/>
</dbReference>
<comment type="caution">
    <text evidence="5">The sequence shown here is derived from an EMBL/GenBank/DDBJ whole genome shotgun (WGS) entry which is preliminary data.</text>
</comment>
<evidence type="ECO:0000259" key="4">
    <source>
        <dbReference type="Pfam" id="PF01336"/>
    </source>
</evidence>
<reference evidence="5 6" key="1">
    <citation type="journal article" date="2020" name="Genome Biol. Evol.">
        <title>Comparative genomics of strictly vertically transmitted, feminizing microsporidia endosymbionts of amphipod crustaceans.</title>
        <authorList>
            <person name="Cormier A."/>
            <person name="Chebbi M.A."/>
            <person name="Giraud I."/>
            <person name="Wattier R."/>
            <person name="Teixeira M."/>
            <person name="Gilbert C."/>
            <person name="Rigaud T."/>
            <person name="Cordaux R."/>
        </authorList>
    </citation>
    <scope>NUCLEOTIDE SEQUENCE [LARGE SCALE GENOMIC DNA]</scope>
    <source>
        <strain evidence="5 6">Ou3-Ou53</strain>
    </source>
</reference>
<name>A0A9P6GZ60_9MICR</name>
<keyword evidence="2" id="KW-0238">DNA-binding</keyword>
<dbReference type="PANTHER" id="PTHR13989:SF16">
    <property type="entry name" value="REPLICATION PROTEIN A2"/>
    <property type="match status" value="1"/>
</dbReference>
<keyword evidence="6" id="KW-1185">Reference proteome</keyword>
<dbReference type="GO" id="GO:0005634">
    <property type="term" value="C:nucleus"/>
    <property type="evidence" value="ECO:0007669"/>
    <property type="project" value="UniProtKB-SubCell"/>
</dbReference>
<dbReference type="InterPro" id="IPR004365">
    <property type="entry name" value="NA-bd_OB_tRNA"/>
</dbReference>
<dbReference type="AlphaFoldDB" id="A0A9P6GZ60"/>
<dbReference type="InterPro" id="IPR036388">
    <property type="entry name" value="WH-like_DNA-bd_sf"/>
</dbReference>
<dbReference type="Gene3D" id="2.40.50.140">
    <property type="entry name" value="Nucleic acid-binding proteins"/>
    <property type="match status" value="1"/>
</dbReference>
<dbReference type="InterPro" id="IPR012340">
    <property type="entry name" value="NA-bd_OB-fold"/>
</dbReference>
<dbReference type="SUPFAM" id="SSF50249">
    <property type="entry name" value="Nucleic acid-binding proteins"/>
    <property type="match status" value="1"/>
</dbReference>
<gene>
    <name evidence="5" type="primary">RPA2B</name>
    <name evidence="5" type="ORF">NGRA_1597</name>
</gene>
<dbReference type="InterPro" id="IPR040260">
    <property type="entry name" value="RFA2-like"/>
</dbReference>
<dbReference type="PANTHER" id="PTHR13989">
    <property type="entry name" value="REPLICATION PROTEIN A-RELATED"/>
    <property type="match status" value="1"/>
</dbReference>
<protein>
    <submittedName>
        <fullName evidence="5">Replication protein A 32 kDa subunit B</fullName>
    </submittedName>
</protein>
<proteinExistence type="predicted"/>
<dbReference type="EMBL" id="SBJO01000113">
    <property type="protein sequence ID" value="KAF9763001.1"/>
    <property type="molecule type" value="Genomic_DNA"/>
</dbReference>
<keyword evidence="3" id="KW-0539">Nucleus</keyword>
<feature type="domain" description="OB" evidence="4">
    <location>
        <begin position="51"/>
        <end position="124"/>
    </location>
</feature>
<comment type="subcellular location">
    <subcellularLocation>
        <location evidence="1">Nucleus</location>
    </subcellularLocation>
</comment>
<evidence type="ECO:0000256" key="1">
    <source>
        <dbReference type="ARBA" id="ARBA00004123"/>
    </source>
</evidence>
<dbReference type="Pfam" id="PF01336">
    <property type="entry name" value="tRNA_anti-codon"/>
    <property type="match status" value="1"/>
</dbReference>
<dbReference type="OrthoDB" id="25571at2759"/>
<evidence type="ECO:0000256" key="3">
    <source>
        <dbReference type="ARBA" id="ARBA00023242"/>
    </source>
</evidence>
<evidence type="ECO:0000313" key="5">
    <source>
        <dbReference type="EMBL" id="KAF9763001.1"/>
    </source>
</evidence>
<sequence>MSDAGFMQSSPKREYTGVQTIRCVSTKQISSIEQEESSTVAFLDTVELTTVQVLGWITQIKGTNTGKSFVLEDGTSSIDCTLWPNKPHEEHMASLIEEGECVKVTGTIKVYSGRRSLQVSNLSIVEDYNELTYHHINVIKQHLFFTKRLETTKPKKKLDLNTVQKDILQCLKNNQDDNGLEYELVVKCLGDTYSERVVKENLDWLVDSCFVVLSNGEYKAI</sequence>
<evidence type="ECO:0000256" key="2">
    <source>
        <dbReference type="ARBA" id="ARBA00023125"/>
    </source>
</evidence>
<accession>A0A9P6GZ60</accession>
<organism evidence="5 6">
    <name type="scientific">Nosema granulosis</name>
    <dbReference type="NCBI Taxonomy" id="83296"/>
    <lineage>
        <taxon>Eukaryota</taxon>
        <taxon>Fungi</taxon>
        <taxon>Fungi incertae sedis</taxon>
        <taxon>Microsporidia</taxon>
        <taxon>Nosematidae</taxon>
        <taxon>Nosema</taxon>
    </lineage>
</organism>
<dbReference type="Proteomes" id="UP000740883">
    <property type="component" value="Unassembled WGS sequence"/>
</dbReference>
<dbReference type="GO" id="GO:0003677">
    <property type="term" value="F:DNA binding"/>
    <property type="evidence" value="ECO:0007669"/>
    <property type="project" value="UniProtKB-KW"/>
</dbReference>